<organism evidence="3 4">
    <name type="scientific">Prorocentrum cordatum</name>
    <dbReference type="NCBI Taxonomy" id="2364126"/>
    <lineage>
        <taxon>Eukaryota</taxon>
        <taxon>Sar</taxon>
        <taxon>Alveolata</taxon>
        <taxon>Dinophyceae</taxon>
        <taxon>Prorocentrales</taxon>
        <taxon>Prorocentraceae</taxon>
        <taxon>Prorocentrum</taxon>
    </lineage>
</organism>
<feature type="compositionally biased region" description="Basic and acidic residues" evidence="2">
    <location>
        <begin position="741"/>
        <end position="752"/>
    </location>
</feature>
<feature type="compositionally biased region" description="Low complexity" evidence="2">
    <location>
        <begin position="2112"/>
        <end position="2122"/>
    </location>
</feature>
<feature type="region of interest" description="Disordered" evidence="2">
    <location>
        <begin position="2093"/>
        <end position="2122"/>
    </location>
</feature>
<feature type="compositionally biased region" description="Polar residues" evidence="2">
    <location>
        <begin position="3537"/>
        <end position="3553"/>
    </location>
</feature>
<name>A0ABN9WHB2_9DINO</name>
<feature type="region of interest" description="Disordered" evidence="2">
    <location>
        <begin position="3537"/>
        <end position="3566"/>
    </location>
</feature>
<proteinExistence type="predicted"/>
<sequence length="3958" mass="431429">ARIKLQPRLLDVAKVMPLRLLEALGQRPQQLLLRPSPRMELRRPLLRPPQPLLQTYELVQRRFGWVAAVAKKPSNADIEPPTPSAVRTKGSSDFAAIRRVLQKYFTSVNSLKHGEKMGKSTVHQERIQEHAKLIVDLYTTCGWRLNQSAVKAAPPQVARANGFKLNAARMKKWTGALDRRLRALMSHARERARRESDWFAEAIGDEEIMERMTKATKQFAADSKGDSEKVDTQQLGDDKGDDGSDFNDENEESEEEEEDNEPDAEEDDHSESIVKKPAAAEIKKYEYGFDRVANNAYRTTDGKVLDYGTMTVPEGAADGDPMTAKWKGGDTLALSITLAEWRAAGSDLIEVSKHGGMHTNEDTKIAVKYREDRPTGPERINRLATMRDESGQVFQVNILWFDGSSQEEQKQAAIAWANAAAVRLPDKVITRDEAREEKEAYRMQVATEDHAMKKAGRSEEASSSSSGTRYSDGFDCSTDAIEISTDGSANRFNAAVLAATYNASEVAESSDDAWLDRAAADAAALALKPQRAGESPAAAAPAAAEPATAAPAAPLAAPVPLQPGTQAAAETPAPLAPAMPPLDTASQLQQSQPQAATQTVVDSFEGLACWSGVPQNLSDETVKAILGKEIGGFSSSAVAKADEQFAELFKSRGRGLHIENLPGNGFRFSMKSPLGKRFYLWLKSHQDEADKYWEKAEYEQKQYRKKWAEVKFNEYDSWRGKRTKRVDFIFEERINDHDESTLWRNEETERNAKKQAAQSAAELETPTKVPIERAQGASSETVDAAKGDQPAGSQDAVTNVSGGGAVAKGKAKGKDGKGKRGKCKGNKNDKKGKKHNHRDKDCSTNPKAAIKIAKDTLSSYTVIKMRAEKMIKSIGDATDGWGKFQAFSKDLVDAVQAMEQGVEQHAFMQMALAIGVDKCKGEMEGREFEEGIRNMAQISEHVSSVQTQIDKLNSMKSLPGPRLPLVSSVNTVAQSKAGRRASRMAGPFAVRVLEWAGGVAGAYLSRCPACPAVPDCHCAACPACPALASCSRPPCPACPGCPGGAAAPAAPAWPPPESQSCPAPTEVERGGAPAWGGLGPGWWLVFGVLLGCLLGVLGQAVVRGGVSCARAREWAFVLYGDDEHLWHQRLILGLVGLSDSSYVILTPDGDVYAEDYGDDSVDVAAVRFSGAWAAVPAGVPPERVYRFRQQPTAQERARALADAQAEAQAECQRIAAARGDPGLLANLVFLRPLPVPGGAAAAPRAPRIGPLQGAAPGAAAGAPVAEWRAAMAAGPFRYGDVVTDHARSGLAVGKRDIHVLPDGVGIFVEHVDPADEAEFFDRAVATDARITPIRRNRQDRRERTWAEMTAVLKQESFGADWQLPGPRSSLWCIEFINQEGSGLLGHHERFKTACRLDWNSWGVFEHFNICQALTQGLLVDQLDGSNLIMVEYQFRRLQTIEFGHSERAREAESKSYQGKMSLEEQHAFAGTTRASSTLMICPELLDYVRTEVEREAKLAKNLRVAREEREAGAVSRSVRQRVGARAAVELDCDRAVRSLNGMFSHAPQPALGQGAPACAFVSRAQREAIDFVEESARALGAPPPGLTPAEALRKLRVASWYDVDSAKLGSYRPDAISLPSGTVRPIPLETLWGSGGSDTVKDFISQNLLCSERAKQRLQGVGLERAYSDPALRRRGAYEEFIRMLQERGLVDFAESGIESVEAFFVEKKDQRLRMVIDCRRANAWFAEPAGVSLCTGDALSRLELGLNDELHIQGADLSDAFYHMGLPEELRGYFSFRPVRASAVGIKLLGGKPLGRGALVTPRLAVLPMGWSWALWWCQRVHERTSVEAGACPELRIADRRPPPPMTPGAHLEYVDNFIAIGTDSEWVAALVRRVSDALRARGLEVKAEDHAGELPGESEALGWCIDRGRCIVRPTRARLWRARLAVRGVLGRGRLRGRDLEKLLGHLVFISLIKREGMSLFWSCYAFVRKCYDKETGLWPAVRRELEYWDGIAHLLWRSLRSPWTDELIVVDASEWGIGACAAPAPVSLVQRLGHVSERWRWHHGLAGSAPRRHAGAAAAAAALAGDPADAAPWMLGAEAVAAAGFPPRHAGGDGLGGEDSALHSHNPQAQAAGAAEGAAGSAFDEVPPDVIKLPWRTVGRHRWRWPEESMPVAEARAVLHGLQHLVRASRHRGRRVVVLGDSLSAAGAVDRFRSSSCKMLRVTQAIAAVTLVTATTLHYRWLPSEWNAADNPSRGRFSPSTPQPLLPRTKAGAAGPVAAGPPGKPADVGAGAAARGAAAHPDGLGDADPVYVQASGDVELPGLSVLETGSITAATRAQYVEAFDGFQAWMARRGVQPTTLDDYDEQLVLRLDELYLDGEGIGAGQKLFASVLFFLGLTKAAGSPMARARRALRGFRRLAPPTSRLPLPFELLGALVNYLVSVSKLEAALVLWLSFELYLRPSEPYHIRATDLVRPARGRLGHDSWSVTLHAAETEVLSKTAEYDEALKLDLPRQELLGPALEASVAARLGPDWRRPRPAAARGAAAGGRASGAAPEPLLFVITQREVSSALSAAARALGIEKFLPGLHPYMLRHGGASHDYGSKARSLVDVQRRGRWQSWHSVRRYEKGARLSQVLQMVPAAMQVFSGSGRLGRAIAAEGLPVLLWDICLGPEYDLLSPQKRGLIRSWVRSGLVIGIHLGTPCNTWSRARDIPPGPMPLRSDAFPLGLADLSVKDQAKVDAGNVFMIFSAGLMHEECPGIDFDRYYLVSPFACVDAVLLSMRSHMFLAAEPAFLPHATRSKKRDIRDIVDVSAPEVPTSALNPAQQAMLHQLVKNIEDWRARYEIPDWAIAVMDMSVIDKPATIAYTMEDVVPMLTKTNVDLWLQSIGDCSDTLPKVSRFLLPAERLKLQGLPEDIADMVPTDVAVEARANSAAVPRMGLPIAALLSNPRDQSRDNGLSRPPSIFFIFAFIGVVEVRCNATMPLRVEWPRPEHGTAARRAQVFDAVRPWKTALQYPTIESVDAAGAWLFMWSAQAEAQILRLAIYTILETAMPPVMKHGSLSRSRSLVLAQALMAFGLAMLRRARGLFPMPKWAAAVLRCLPPGGLEAVQQPGGPWELEMRQLLVSAHRGGSAAHVAFSHSGRYIGKANVRRARQTLSGVTARFTQHIRAIFLPCIAEGRLALYKLFRGWIPEMRGASCVSDPFVGTQVLGIYRVGLCLRRCSAGFGRRGLNGGGQSHGNEWDSRSSGHKPNSWGYDVRETDSSSSEDEKVARCEKYLMKHSAKFRSYIQDKEEEQRAKEYQKHGEILAKAIGSQLEEAIAAAARPFGEKASGRSPRGPAPWAAPQESHAPGFISAPLGAPAAAGAAGITTVKKVLFFAIFEKKLVLTEWTLEEFKTKGLALWADRAGFDRTVPKAVDSFFADHAPDEAVPDRKEARLVKFWEAFMDLKCARMSNTKLDNPILTPKYTDVSQLMGVSAAETTPAYPDPGMIRCLLLGPPRFTGAAAWAGSMELLRDLPRAYQGLSSPARAALENKSGAELKKLTAMLENKSSLAPDSQFMGQASAATDSISRPPPPQELTKLGDTEEGDMHVEDRMNDRKTILMDMRVDVLGVKTMRATSMDVQGYPHEEAYVACASKSIQGKMAGKKDHLVSWAIGGIFNTVSFMLLRRSGGLCAAGVFLGRRAWRVLGLGPALKSAHDAVLFAGEAAQEAEHYYEMAEEMWESGSSRRSSLRAGGTRVTECAGFIGFLELYSGIETLTDDARALKGIWRDASDILRGPNYEQMAPTELERLFGRIRGRWWWTARLHPNKNVIAHHAALEVAKLMHKEGLLCTALIRHTRFIDEIWSDFLELDGDLIGTCIAGSCDDGGDASRVKPDALDGPEEWVFVHRSHAAARRAIMTHRDIREGEQFWQAPGMAMAAALEKSKVARRPLAARLARALRALKGDSLPLGCAAAEPRPEVAGPRTGIKAILT</sequence>
<feature type="compositionally biased region" description="Basic and acidic residues" evidence="2">
    <location>
        <begin position="446"/>
        <end position="460"/>
    </location>
</feature>
<dbReference type="InterPro" id="IPR008265">
    <property type="entry name" value="Lipase_GDSL_AS"/>
</dbReference>
<dbReference type="Proteomes" id="UP001189429">
    <property type="component" value="Unassembled WGS sequence"/>
</dbReference>
<feature type="compositionally biased region" description="Basic and acidic residues" evidence="2">
    <location>
        <begin position="223"/>
        <end position="242"/>
    </location>
</feature>
<dbReference type="PANTHER" id="PTHR12460:SF38">
    <property type="entry name" value="KINETOPLAST-ASSOCIATED PROTEIN-LIKE PROTEIN"/>
    <property type="match status" value="1"/>
</dbReference>
<evidence type="ECO:0000256" key="2">
    <source>
        <dbReference type="SAM" id="MobiDB-lite"/>
    </source>
</evidence>
<dbReference type="Gene3D" id="1.10.443.10">
    <property type="entry name" value="Intergrase catalytic core"/>
    <property type="match status" value="1"/>
</dbReference>
<feature type="region of interest" description="Disordered" evidence="2">
    <location>
        <begin position="446"/>
        <end position="471"/>
    </location>
</feature>
<dbReference type="PROSITE" id="PS01098">
    <property type="entry name" value="LIPASE_GDSL_SER"/>
    <property type="match status" value="1"/>
</dbReference>
<accession>A0ABN9WHB2</accession>
<dbReference type="SUPFAM" id="SSF56349">
    <property type="entry name" value="DNA breaking-rejoining enzymes"/>
    <property type="match status" value="1"/>
</dbReference>
<feature type="compositionally biased region" description="Low complexity" evidence="2">
    <location>
        <begin position="2253"/>
        <end position="2282"/>
    </location>
</feature>
<protein>
    <submittedName>
        <fullName evidence="3">Uncharacterized protein</fullName>
    </submittedName>
</protein>
<feature type="compositionally biased region" description="Basic residues" evidence="2">
    <location>
        <begin position="819"/>
        <end position="837"/>
    </location>
</feature>
<feature type="compositionally biased region" description="Basic and acidic residues" evidence="2">
    <location>
        <begin position="3240"/>
        <end position="3250"/>
    </location>
</feature>
<feature type="region of interest" description="Disordered" evidence="2">
    <location>
        <begin position="2233"/>
        <end position="2282"/>
    </location>
</feature>
<feature type="region of interest" description="Disordered" evidence="2">
    <location>
        <begin position="3310"/>
        <end position="3330"/>
    </location>
</feature>
<feature type="non-terminal residue" evidence="3">
    <location>
        <position position="3958"/>
    </location>
</feature>
<feature type="region of interest" description="Disordered" evidence="2">
    <location>
        <begin position="3216"/>
        <end position="3250"/>
    </location>
</feature>
<feature type="non-terminal residue" evidence="3">
    <location>
        <position position="1"/>
    </location>
</feature>
<dbReference type="InterPro" id="IPR011010">
    <property type="entry name" value="DNA_brk_join_enz"/>
</dbReference>
<keyword evidence="1" id="KW-0233">DNA recombination</keyword>
<feature type="compositionally biased region" description="Low complexity" evidence="2">
    <location>
        <begin position="581"/>
        <end position="597"/>
    </location>
</feature>
<gene>
    <name evidence="3" type="ORF">PCOR1329_LOCUS67352</name>
</gene>
<evidence type="ECO:0000313" key="4">
    <source>
        <dbReference type="Proteomes" id="UP001189429"/>
    </source>
</evidence>
<feature type="region of interest" description="Disordered" evidence="2">
    <location>
        <begin position="741"/>
        <end position="843"/>
    </location>
</feature>
<dbReference type="EMBL" id="CAUYUJ010018726">
    <property type="protein sequence ID" value="CAK0885859.1"/>
    <property type="molecule type" value="Genomic_DNA"/>
</dbReference>
<feature type="region of interest" description="Disordered" evidence="2">
    <location>
        <begin position="565"/>
        <end position="597"/>
    </location>
</feature>
<evidence type="ECO:0000313" key="3">
    <source>
        <dbReference type="EMBL" id="CAK0885859.1"/>
    </source>
</evidence>
<evidence type="ECO:0000256" key="1">
    <source>
        <dbReference type="ARBA" id="ARBA00023172"/>
    </source>
</evidence>
<dbReference type="PANTHER" id="PTHR12460">
    <property type="entry name" value="CYCLIN-DEPENDENT KINASE INHIBITOR-RELATED PROTEIN"/>
    <property type="match status" value="1"/>
</dbReference>
<feature type="compositionally biased region" description="Low complexity" evidence="2">
    <location>
        <begin position="461"/>
        <end position="471"/>
    </location>
</feature>
<dbReference type="InterPro" id="IPR043502">
    <property type="entry name" value="DNA/RNA_pol_sf"/>
</dbReference>
<feature type="region of interest" description="Disordered" evidence="2">
    <location>
        <begin position="217"/>
        <end position="274"/>
    </location>
</feature>
<keyword evidence="4" id="KW-1185">Reference proteome</keyword>
<feature type="compositionally biased region" description="Acidic residues" evidence="2">
    <location>
        <begin position="243"/>
        <end position="269"/>
    </location>
</feature>
<comment type="caution">
    <text evidence="3">The sequence shown here is derived from an EMBL/GenBank/DDBJ whole genome shotgun (WGS) entry which is preliminary data.</text>
</comment>
<reference evidence="3" key="1">
    <citation type="submission" date="2023-10" db="EMBL/GenBank/DDBJ databases">
        <authorList>
            <person name="Chen Y."/>
            <person name="Shah S."/>
            <person name="Dougan E. K."/>
            <person name="Thang M."/>
            <person name="Chan C."/>
        </authorList>
    </citation>
    <scope>NUCLEOTIDE SEQUENCE [LARGE SCALE GENOMIC DNA]</scope>
</reference>
<feature type="compositionally biased region" description="Polar residues" evidence="2">
    <location>
        <begin position="791"/>
        <end position="800"/>
    </location>
</feature>
<dbReference type="InterPro" id="IPR013762">
    <property type="entry name" value="Integrase-like_cat_sf"/>
</dbReference>
<dbReference type="SUPFAM" id="SSF56672">
    <property type="entry name" value="DNA/RNA polymerases"/>
    <property type="match status" value="1"/>
</dbReference>